<dbReference type="EMBL" id="AXCN02000769">
    <property type="status" value="NOT_ANNOTATED_CDS"/>
    <property type="molecule type" value="Genomic_DNA"/>
</dbReference>
<protein>
    <submittedName>
        <fullName evidence="1">Uncharacterized protein</fullName>
    </submittedName>
</protein>
<name>A0A182Q5A8_9DIPT</name>
<dbReference type="EnsemblMetazoa" id="AFAF003345-RA">
    <property type="protein sequence ID" value="AFAF003345-PA"/>
    <property type="gene ID" value="AFAF003345"/>
</dbReference>
<organism evidence="1 2">
    <name type="scientific">Anopheles farauti</name>
    <dbReference type="NCBI Taxonomy" id="69004"/>
    <lineage>
        <taxon>Eukaryota</taxon>
        <taxon>Metazoa</taxon>
        <taxon>Ecdysozoa</taxon>
        <taxon>Arthropoda</taxon>
        <taxon>Hexapoda</taxon>
        <taxon>Insecta</taxon>
        <taxon>Pterygota</taxon>
        <taxon>Neoptera</taxon>
        <taxon>Endopterygota</taxon>
        <taxon>Diptera</taxon>
        <taxon>Nematocera</taxon>
        <taxon>Culicoidea</taxon>
        <taxon>Culicidae</taxon>
        <taxon>Anophelinae</taxon>
        <taxon>Anopheles</taxon>
    </lineage>
</organism>
<reference evidence="1" key="2">
    <citation type="submission" date="2020-05" db="UniProtKB">
        <authorList>
            <consortium name="EnsemblMetazoa"/>
        </authorList>
    </citation>
    <scope>IDENTIFICATION</scope>
    <source>
        <strain evidence="1">FAR1</strain>
    </source>
</reference>
<sequence>MLSEPRSDSARKPNGWWLAGAVQLSHRTALKSARRISLHRPAQGSIHMVGMQPPAGRGDTGTAQMILHGFTAHHQGAVLPQSFNVVVVRVAGRIIICLPPAFGAAAHAGEAVGVGFFFLCLLYLPSYGTSFFVRLRAELEEHARLRAKGASGVEIVRACCLVPIITTTKRRMKRNGQS</sequence>
<evidence type="ECO:0000313" key="1">
    <source>
        <dbReference type="EnsemblMetazoa" id="AFAF003345-PA"/>
    </source>
</evidence>
<dbReference type="Proteomes" id="UP000075886">
    <property type="component" value="Unassembled WGS sequence"/>
</dbReference>
<evidence type="ECO:0000313" key="2">
    <source>
        <dbReference type="Proteomes" id="UP000075886"/>
    </source>
</evidence>
<reference evidence="2" key="1">
    <citation type="submission" date="2014-01" db="EMBL/GenBank/DDBJ databases">
        <title>The Genome Sequence of Anopheles farauti FAR1 (V2).</title>
        <authorList>
            <consortium name="The Broad Institute Genomics Platform"/>
            <person name="Neafsey D.E."/>
            <person name="Besansky N."/>
            <person name="Howell P."/>
            <person name="Walton C."/>
            <person name="Young S.K."/>
            <person name="Zeng Q."/>
            <person name="Gargeya S."/>
            <person name="Fitzgerald M."/>
            <person name="Haas B."/>
            <person name="Abouelleil A."/>
            <person name="Allen A.W."/>
            <person name="Alvarado L."/>
            <person name="Arachchi H.M."/>
            <person name="Berlin A.M."/>
            <person name="Chapman S.B."/>
            <person name="Gainer-Dewar J."/>
            <person name="Goldberg J."/>
            <person name="Griggs A."/>
            <person name="Gujja S."/>
            <person name="Hansen M."/>
            <person name="Howarth C."/>
            <person name="Imamovic A."/>
            <person name="Ireland A."/>
            <person name="Larimer J."/>
            <person name="McCowan C."/>
            <person name="Murphy C."/>
            <person name="Pearson M."/>
            <person name="Poon T.W."/>
            <person name="Priest M."/>
            <person name="Roberts A."/>
            <person name="Saif S."/>
            <person name="Shea T."/>
            <person name="Sisk P."/>
            <person name="Sykes S."/>
            <person name="Wortman J."/>
            <person name="Nusbaum C."/>
            <person name="Birren B."/>
        </authorList>
    </citation>
    <scope>NUCLEOTIDE SEQUENCE [LARGE SCALE GENOMIC DNA]</scope>
    <source>
        <strain evidence="2">FAR1</strain>
    </source>
</reference>
<dbReference type="AlphaFoldDB" id="A0A182Q5A8"/>
<proteinExistence type="predicted"/>
<keyword evidence="2" id="KW-1185">Reference proteome</keyword>
<accession>A0A182Q5A8</accession>
<dbReference type="VEuPathDB" id="VectorBase:AFAF003345"/>